<dbReference type="PANTHER" id="PTHR34861">
    <property type="match status" value="1"/>
</dbReference>
<name>A0A381QDV1_9ZZZZ</name>
<dbReference type="SUPFAM" id="SSF102198">
    <property type="entry name" value="Putative cyclase"/>
    <property type="match status" value="1"/>
</dbReference>
<organism evidence="1">
    <name type="scientific">marine metagenome</name>
    <dbReference type="NCBI Taxonomy" id="408172"/>
    <lineage>
        <taxon>unclassified sequences</taxon>
        <taxon>metagenomes</taxon>
        <taxon>ecological metagenomes</taxon>
    </lineage>
</organism>
<reference evidence="1" key="1">
    <citation type="submission" date="2018-05" db="EMBL/GenBank/DDBJ databases">
        <authorList>
            <person name="Lanie J.A."/>
            <person name="Ng W.-L."/>
            <person name="Kazmierczak K.M."/>
            <person name="Andrzejewski T.M."/>
            <person name="Davidsen T.M."/>
            <person name="Wayne K.J."/>
            <person name="Tettelin H."/>
            <person name="Glass J.I."/>
            <person name="Rusch D."/>
            <person name="Podicherti R."/>
            <person name="Tsui H.-C.T."/>
            <person name="Winkler M.E."/>
        </authorList>
    </citation>
    <scope>NUCLEOTIDE SEQUENCE</scope>
</reference>
<evidence type="ECO:0008006" key="2">
    <source>
        <dbReference type="Google" id="ProtNLM"/>
    </source>
</evidence>
<sequence>MRRYGWRSVKAGVVFLLGAGLFACGAETADQDSAAPTSEAPGYLPMTTMAHYEQAMEELSNWGRWGPDDELGTANLITPAKRLAAVALVTEGISVSLSHDVAQEGAIDGRAVLNREVLSVNQSGASDRYQYTGSYHGTIHSHLDAVDCHIMYEGKGYNGVAMEDIEAAGGCPQGSINALKDGIVTRGILFDATLLPGNVNAEGWVEPGTAIRAADLEALEEIQGVRVEPGDVILLYTGRWKRRAALGPWRTSEGVAGYHADVAYFMKARGVSFIGHDMWNDVSPHEFSSEELLPLHRLSLVALGTSIFDNLDFERLAETAKSLGKYEFLFTAAPLRIEQGMGSPINPIATF</sequence>
<dbReference type="GO" id="GO:0004061">
    <property type="term" value="F:arylformamidase activity"/>
    <property type="evidence" value="ECO:0007669"/>
    <property type="project" value="InterPro"/>
</dbReference>
<dbReference type="PANTHER" id="PTHR34861:SF10">
    <property type="entry name" value="CYCLASE"/>
    <property type="match status" value="1"/>
</dbReference>
<dbReference type="PROSITE" id="PS51257">
    <property type="entry name" value="PROKAR_LIPOPROTEIN"/>
    <property type="match status" value="1"/>
</dbReference>
<dbReference type="GO" id="GO:0019441">
    <property type="term" value="P:L-tryptophan catabolic process to kynurenine"/>
    <property type="evidence" value="ECO:0007669"/>
    <property type="project" value="InterPro"/>
</dbReference>
<gene>
    <name evidence="1" type="ORF">METZ01_LOCUS29111</name>
</gene>
<dbReference type="Gene3D" id="3.50.30.50">
    <property type="entry name" value="Putative cyclase"/>
    <property type="match status" value="1"/>
</dbReference>
<protein>
    <recommendedName>
        <fullName evidence="2">Cyclase</fullName>
    </recommendedName>
</protein>
<dbReference type="InterPro" id="IPR037175">
    <property type="entry name" value="KFase_sf"/>
</dbReference>
<evidence type="ECO:0000313" key="1">
    <source>
        <dbReference type="EMBL" id="SUZ76257.1"/>
    </source>
</evidence>
<dbReference type="Pfam" id="PF04199">
    <property type="entry name" value="Cyclase"/>
    <property type="match status" value="1"/>
</dbReference>
<dbReference type="AlphaFoldDB" id="A0A381QDV1"/>
<dbReference type="InterPro" id="IPR007325">
    <property type="entry name" value="KFase/CYL"/>
</dbReference>
<dbReference type="EMBL" id="UINC01001272">
    <property type="protein sequence ID" value="SUZ76257.1"/>
    <property type="molecule type" value="Genomic_DNA"/>
</dbReference>
<accession>A0A381QDV1</accession>
<proteinExistence type="predicted"/>